<name>A0A9N8DDL6_9STRA</name>
<feature type="region of interest" description="Disordered" evidence="1">
    <location>
        <begin position="68"/>
        <end position="91"/>
    </location>
</feature>
<evidence type="ECO:0000313" key="2">
    <source>
        <dbReference type="EMBL" id="CAB9500046.1"/>
    </source>
</evidence>
<comment type="caution">
    <text evidence="2">The sequence shown here is derived from an EMBL/GenBank/DDBJ whole genome shotgun (WGS) entry which is preliminary data.</text>
</comment>
<accession>A0A9N8DDL6</accession>
<dbReference type="AlphaFoldDB" id="A0A9N8DDL6"/>
<gene>
    <name evidence="2" type="ORF">SEMRO_74_G040890.1</name>
</gene>
<protein>
    <submittedName>
        <fullName evidence="2">Uncharacterized protein</fullName>
    </submittedName>
</protein>
<sequence>MTSVLFQNAATVPAATPVAGPAPPLSVFDMNTRAIVCLKEGRVQECMAGLRDTLVHTRTRLMNHQQPEAPAVPAPVEQQQPSTAAKAADAMEEDTPRLPLLSLFSVPLFTHQQLLAPGDDLSAHCPLFDRAFVLGSDSVDPNDETWMTDAHCQNVTLGVMLYNLALSHHLTGIYKGVSTEDFRVAINLYQMALSLVESSIRRGEDEEGEECQNLVILLCAIFNNMANIHSRHLHVEQTRNCLECLKEIVSSVGTVVPCVEEDHFFFYLSLFVTAPVHDFAIAPAA</sequence>
<evidence type="ECO:0000313" key="3">
    <source>
        <dbReference type="Proteomes" id="UP001153069"/>
    </source>
</evidence>
<proteinExistence type="predicted"/>
<feature type="compositionally biased region" description="Low complexity" evidence="1">
    <location>
        <begin position="68"/>
        <end position="81"/>
    </location>
</feature>
<dbReference type="EMBL" id="CAICTM010000073">
    <property type="protein sequence ID" value="CAB9500046.1"/>
    <property type="molecule type" value="Genomic_DNA"/>
</dbReference>
<dbReference type="OrthoDB" id="55810at2759"/>
<dbReference type="Proteomes" id="UP001153069">
    <property type="component" value="Unassembled WGS sequence"/>
</dbReference>
<organism evidence="2 3">
    <name type="scientific">Seminavis robusta</name>
    <dbReference type="NCBI Taxonomy" id="568900"/>
    <lineage>
        <taxon>Eukaryota</taxon>
        <taxon>Sar</taxon>
        <taxon>Stramenopiles</taxon>
        <taxon>Ochrophyta</taxon>
        <taxon>Bacillariophyta</taxon>
        <taxon>Bacillariophyceae</taxon>
        <taxon>Bacillariophycidae</taxon>
        <taxon>Naviculales</taxon>
        <taxon>Naviculaceae</taxon>
        <taxon>Seminavis</taxon>
    </lineage>
</organism>
<evidence type="ECO:0000256" key="1">
    <source>
        <dbReference type="SAM" id="MobiDB-lite"/>
    </source>
</evidence>
<keyword evidence="3" id="KW-1185">Reference proteome</keyword>
<reference evidence="2" key="1">
    <citation type="submission" date="2020-06" db="EMBL/GenBank/DDBJ databases">
        <authorList>
            <consortium name="Plant Systems Biology data submission"/>
        </authorList>
    </citation>
    <scope>NUCLEOTIDE SEQUENCE</scope>
    <source>
        <strain evidence="2">D6</strain>
    </source>
</reference>